<sequence>LAAAFSAAAVAVATLWSLPYINKIPQHNSILIGQGWVRELLSGHPHRFHNMMGLSKPVFRQLLHELSEYAVFSGSLVSDERECSIFL</sequence>
<dbReference type="RefSeq" id="XP_041231649.1">
    <property type="nucleotide sequence ID" value="XM_041374040.1"/>
</dbReference>
<dbReference type="EMBL" id="JABBWK010000005">
    <property type="protein sequence ID" value="KAG1906074.1"/>
    <property type="molecule type" value="Genomic_DNA"/>
</dbReference>
<dbReference type="InterPro" id="IPR058353">
    <property type="entry name" value="DUF8040"/>
</dbReference>
<feature type="non-terminal residue" evidence="2">
    <location>
        <position position="1"/>
    </location>
</feature>
<name>A0AAD4HSP2_9AGAM</name>
<dbReference type="GeneID" id="64668338"/>
<gene>
    <name evidence="2" type="ORF">F5891DRAFT_935397</name>
</gene>
<keyword evidence="3" id="KW-1185">Reference proteome</keyword>
<organism evidence="2 3">
    <name type="scientific">Suillus fuscotomentosus</name>
    <dbReference type="NCBI Taxonomy" id="1912939"/>
    <lineage>
        <taxon>Eukaryota</taxon>
        <taxon>Fungi</taxon>
        <taxon>Dikarya</taxon>
        <taxon>Basidiomycota</taxon>
        <taxon>Agaricomycotina</taxon>
        <taxon>Agaricomycetes</taxon>
        <taxon>Agaricomycetidae</taxon>
        <taxon>Boletales</taxon>
        <taxon>Suillineae</taxon>
        <taxon>Suillaceae</taxon>
        <taxon>Suillus</taxon>
    </lineage>
</organism>
<feature type="domain" description="DUF8040" evidence="1">
    <location>
        <begin position="28"/>
        <end position="74"/>
    </location>
</feature>
<dbReference type="Pfam" id="PF26138">
    <property type="entry name" value="DUF8040"/>
    <property type="match status" value="1"/>
</dbReference>
<evidence type="ECO:0000259" key="1">
    <source>
        <dbReference type="Pfam" id="PF26138"/>
    </source>
</evidence>
<evidence type="ECO:0000313" key="3">
    <source>
        <dbReference type="Proteomes" id="UP001195769"/>
    </source>
</evidence>
<comment type="caution">
    <text evidence="2">The sequence shown here is derived from an EMBL/GenBank/DDBJ whole genome shotgun (WGS) entry which is preliminary data.</text>
</comment>
<dbReference type="AlphaFoldDB" id="A0AAD4HSP2"/>
<feature type="non-terminal residue" evidence="2">
    <location>
        <position position="87"/>
    </location>
</feature>
<reference evidence="2" key="1">
    <citation type="journal article" date="2020" name="New Phytol.">
        <title>Comparative genomics reveals dynamic genome evolution in host specialist ectomycorrhizal fungi.</title>
        <authorList>
            <person name="Lofgren L.A."/>
            <person name="Nguyen N.H."/>
            <person name="Vilgalys R."/>
            <person name="Ruytinx J."/>
            <person name="Liao H.L."/>
            <person name="Branco S."/>
            <person name="Kuo A."/>
            <person name="LaButti K."/>
            <person name="Lipzen A."/>
            <person name="Andreopoulos W."/>
            <person name="Pangilinan J."/>
            <person name="Riley R."/>
            <person name="Hundley H."/>
            <person name="Na H."/>
            <person name="Barry K."/>
            <person name="Grigoriev I.V."/>
            <person name="Stajich J.E."/>
            <person name="Kennedy P.G."/>
        </authorList>
    </citation>
    <scope>NUCLEOTIDE SEQUENCE</scope>
    <source>
        <strain evidence="2">FC203</strain>
    </source>
</reference>
<protein>
    <recommendedName>
        <fullName evidence="1">DUF8040 domain-containing protein</fullName>
    </recommendedName>
</protein>
<evidence type="ECO:0000313" key="2">
    <source>
        <dbReference type="EMBL" id="KAG1906074.1"/>
    </source>
</evidence>
<dbReference type="Proteomes" id="UP001195769">
    <property type="component" value="Unassembled WGS sequence"/>
</dbReference>
<proteinExistence type="predicted"/>
<accession>A0AAD4HSP2</accession>